<protein>
    <submittedName>
        <fullName evidence="2">Uncharacterized protein</fullName>
    </submittedName>
</protein>
<keyword evidence="3" id="KW-1185">Reference proteome</keyword>
<comment type="caution">
    <text evidence="2">The sequence shown here is derived from an EMBL/GenBank/DDBJ whole genome shotgun (WGS) entry which is preliminary data.</text>
</comment>
<evidence type="ECO:0000313" key="2">
    <source>
        <dbReference type="EMBL" id="MBL1087701.1"/>
    </source>
</evidence>
<reference evidence="2" key="1">
    <citation type="submission" date="2021-01" db="EMBL/GenBank/DDBJ databases">
        <title>WGS of actinomycetes isolated from Thailand.</title>
        <authorList>
            <person name="Thawai C."/>
        </authorList>
    </citation>
    <scope>NUCLEOTIDE SEQUENCE</scope>
    <source>
        <strain evidence="2">RCU-197</strain>
    </source>
</reference>
<gene>
    <name evidence="2" type="ORF">JK359_38220</name>
</gene>
<dbReference type="EMBL" id="JAERRK010000045">
    <property type="protein sequence ID" value="MBL1087701.1"/>
    <property type="molecule type" value="Genomic_DNA"/>
</dbReference>
<sequence length="82" mass="9129">MRAAEVPDGSIQLERSTEREREKLAWCADDAHEAQLRRWREACEATQAAVTAHTAATETNRYELEQAAKKAVRHAPEGPAGE</sequence>
<evidence type="ECO:0000256" key="1">
    <source>
        <dbReference type="SAM" id="MobiDB-lite"/>
    </source>
</evidence>
<proteinExistence type="predicted"/>
<evidence type="ECO:0000313" key="3">
    <source>
        <dbReference type="Proteomes" id="UP000661858"/>
    </source>
</evidence>
<feature type="region of interest" description="Disordered" evidence="1">
    <location>
        <begin position="1"/>
        <end position="21"/>
    </location>
</feature>
<dbReference type="RefSeq" id="WP_201844311.1">
    <property type="nucleotide sequence ID" value="NZ_JAERRK010000045.1"/>
</dbReference>
<accession>A0A937JSP6</accession>
<organism evidence="2 3">
    <name type="scientific">Streptomyces actinomycinicus</name>
    <dbReference type="NCBI Taxonomy" id="1695166"/>
    <lineage>
        <taxon>Bacteria</taxon>
        <taxon>Bacillati</taxon>
        <taxon>Actinomycetota</taxon>
        <taxon>Actinomycetes</taxon>
        <taxon>Kitasatosporales</taxon>
        <taxon>Streptomycetaceae</taxon>
        <taxon>Streptomyces</taxon>
    </lineage>
</organism>
<dbReference type="Proteomes" id="UP000661858">
    <property type="component" value="Unassembled WGS sequence"/>
</dbReference>
<name>A0A937JSP6_9ACTN</name>
<dbReference type="AlphaFoldDB" id="A0A937JSP6"/>